<evidence type="ECO:0000313" key="2">
    <source>
        <dbReference type="Proteomes" id="UP001152024"/>
    </source>
</evidence>
<proteinExistence type="predicted"/>
<sequence length="118" mass="12299">MSLLTGQMEGIKLAVQAVEDAGASNQSLMTSMAQTVQAISQCGNVCSAATAVAEAADGTATYKLVQAFDDVRLMMGSTNTEDIAGGSTRVFESVIGRNRARVWIGDLDSKTALAFMNS</sequence>
<gene>
    <name evidence="1" type="ORF">NW768_009792</name>
</gene>
<reference evidence="1" key="1">
    <citation type="submission" date="2022-09" db="EMBL/GenBank/DDBJ databases">
        <title>Fusarium specimens isolated from Avocado Roots.</title>
        <authorList>
            <person name="Stajich J."/>
            <person name="Roper C."/>
            <person name="Heimlech-Rivalta G."/>
        </authorList>
    </citation>
    <scope>NUCLEOTIDE SEQUENCE</scope>
    <source>
        <strain evidence="1">CF00095</strain>
    </source>
</reference>
<keyword evidence="2" id="KW-1185">Reference proteome</keyword>
<dbReference type="Proteomes" id="UP001152024">
    <property type="component" value="Unassembled WGS sequence"/>
</dbReference>
<organism evidence="1 2">
    <name type="scientific">Fusarium equiseti</name>
    <name type="common">Fusarium scirpi</name>
    <dbReference type="NCBI Taxonomy" id="61235"/>
    <lineage>
        <taxon>Eukaryota</taxon>
        <taxon>Fungi</taxon>
        <taxon>Dikarya</taxon>
        <taxon>Ascomycota</taxon>
        <taxon>Pezizomycotina</taxon>
        <taxon>Sordariomycetes</taxon>
        <taxon>Hypocreomycetidae</taxon>
        <taxon>Hypocreales</taxon>
        <taxon>Nectriaceae</taxon>
        <taxon>Fusarium</taxon>
        <taxon>Fusarium incarnatum-equiseti species complex</taxon>
    </lineage>
</organism>
<name>A0ABQ8R2I6_FUSEQ</name>
<accession>A0ABQ8R2I6</accession>
<comment type="caution">
    <text evidence="1">The sequence shown here is derived from an EMBL/GenBank/DDBJ whole genome shotgun (WGS) entry which is preliminary data.</text>
</comment>
<protein>
    <submittedName>
        <fullName evidence="1">Uncharacterized protein</fullName>
    </submittedName>
</protein>
<dbReference type="EMBL" id="JAOQBH010000017">
    <property type="protein sequence ID" value="KAJ4123258.1"/>
    <property type="molecule type" value="Genomic_DNA"/>
</dbReference>
<evidence type="ECO:0000313" key="1">
    <source>
        <dbReference type="EMBL" id="KAJ4123258.1"/>
    </source>
</evidence>